<dbReference type="InterPro" id="IPR018392">
    <property type="entry name" value="LysM"/>
</dbReference>
<dbReference type="PROSITE" id="PS51782">
    <property type="entry name" value="LYSM"/>
    <property type="match status" value="1"/>
</dbReference>
<dbReference type="AlphaFoldDB" id="A0A6N7EX49"/>
<sequence>MFETEIITNLTKERSIIVRNWLNSALILGTVALTACANNQTYQRPAETQSAPKQINIPATTVRVAPEYRTDAPDRYVVKKGDTLWSIAQRFLQSPARWKEIWHANPKLKNPHLIYPGDIITYTNIGGMKKLQVGGSSNPIRGLNTGKKTTDGRPIYNLSPTVRTETLAEPIPTVPKEIVYPFMTKNRVVEPGFSEDYAYIVGQSDGSYISLSGRSEVYAKGESFDDEYYDVFRESAAINDPITNEPLGVEATYVGQLRLVKEANEDGIASFMHVDSVNPLYPRDILIPTQEIEIGGDLTFLPKIPDVDEDAMVIKPMGAFDTQSGTQFNTLLINRGAGHGVVPGDVFKIVRASAQMGTGRYGEQFKLPDYDLGIVIVYHTYDDVSYALIMNAFDVIYPGDRLVAP</sequence>
<gene>
    <name evidence="2" type="ORF">GCU85_05340</name>
</gene>
<dbReference type="Pfam" id="PF01476">
    <property type="entry name" value="LysM"/>
    <property type="match status" value="1"/>
</dbReference>
<keyword evidence="3" id="KW-1185">Reference proteome</keyword>
<dbReference type="Gene3D" id="3.10.350.10">
    <property type="entry name" value="LysM domain"/>
    <property type="match status" value="1"/>
</dbReference>
<dbReference type="CDD" id="cd00118">
    <property type="entry name" value="LysM"/>
    <property type="match status" value="1"/>
</dbReference>
<accession>A0A6N7EX49</accession>
<dbReference type="SUPFAM" id="SSF54106">
    <property type="entry name" value="LysM domain"/>
    <property type="match status" value="1"/>
</dbReference>
<organism evidence="2 3">
    <name type="scientific">Ostreibacterium oceani</name>
    <dbReference type="NCBI Taxonomy" id="2654998"/>
    <lineage>
        <taxon>Bacteria</taxon>
        <taxon>Pseudomonadati</taxon>
        <taxon>Pseudomonadota</taxon>
        <taxon>Gammaproteobacteria</taxon>
        <taxon>Cardiobacteriales</taxon>
        <taxon>Ostreibacteriaceae</taxon>
        <taxon>Ostreibacterium</taxon>
    </lineage>
</organism>
<evidence type="ECO:0000313" key="2">
    <source>
        <dbReference type="EMBL" id="MPV86155.1"/>
    </source>
</evidence>
<evidence type="ECO:0000313" key="3">
    <source>
        <dbReference type="Proteomes" id="UP000471298"/>
    </source>
</evidence>
<dbReference type="EMBL" id="WHNW01000004">
    <property type="protein sequence ID" value="MPV86155.1"/>
    <property type="molecule type" value="Genomic_DNA"/>
</dbReference>
<protein>
    <submittedName>
        <fullName evidence="2">LysM peptidoglycan-binding domain-containing protein</fullName>
    </submittedName>
</protein>
<feature type="domain" description="LysM" evidence="1">
    <location>
        <begin position="74"/>
        <end position="122"/>
    </location>
</feature>
<dbReference type="InterPro" id="IPR052196">
    <property type="entry name" value="Bact_Kbp"/>
</dbReference>
<dbReference type="PANTHER" id="PTHR34700:SF4">
    <property type="entry name" value="PHAGE-LIKE ELEMENT PBSX PROTEIN XKDP"/>
    <property type="match status" value="1"/>
</dbReference>
<dbReference type="Proteomes" id="UP000471298">
    <property type="component" value="Unassembled WGS sequence"/>
</dbReference>
<comment type="caution">
    <text evidence="2">The sequence shown here is derived from an EMBL/GenBank/DDBJ whole genome shotgun (WGS) entry which is preliminary data.</text>
</comment>
<proteinExistence type="predicted"/>
<dbReference type="PANTHER" id="PTHR34700">
    <property type="entry name" value="POTASSIUM BINDING PROTEIN KBP"/>
    <property type="match status" value="1"/>
</dbReference>
<evidence type="ECO:0000259" key="1">
    <source>
        <dbReference type="PROSITE" id="PS51782"/>
    </source>
</evidence>
<reference evidence="2 3" key="1">
    <citation type="submission" date="2019-10" db="EMBL/GenBank/DDBJ databases">
        <title>Cardiobacteriales fam. a chemoheterotrophic member of the order Cardiobacteriales, and proposal of Cardiobacteriales fam. nov.</title>
        <authorList>
            <person name="Wang C."/>
        </authorList>
    </citation>
    <scope>NUCLEOTIDE SEQUENCE [LARGE SCALE GENOMIC DNA]</scope>
    <source>
        <strain evidence="2 3">ML27</strain>
    </source>
</reference>
<dbReference type="SMART" id="SM00257">
    <property type="entry name" value="LysM"/>
    <property type="match status" value="1"/>
</dbReference>
<dbReference type="InParanoid" id="A0A6N7EX49"/>
<dbReference type="InterPro" id="IPR036779">
    <property type="entry name" value="LysM_dom_sf"/>
</dbReference>
<name>A0A6N7EX49_9GAMM</name>